<reference evidence="1" key="1">
    <citation type="journal article" date="2023" name="Nat. Microbiol.">
        <title>Babesia duncani multi-omics identifies virulence factors and drug targets.</title>
        <authorList>
            <person name="Singh P."/>
            <person name="Lonardi S."/>
            <person name="Liang Q."/>
            <person name="Vydyam P."/>
            <person name="Khabirova E."/>
            <person name="Fang T."/>
            <person name="Gihaz S."/>
            <person name="Thekkiniath J."/>
            <person name="Munshi M."/>
            <person name="Abel S."/>
            <person name="Ciampossin L."/>
            <person name="Batugedara G."/>
            <person name="Gupta M."/>
            <person name="Lu X.M."/>
            <person name="Lenz T."/>
            <person name="Chakravarty S."/>
            <person name="Cornillot E."/>
            <person name="Hu Y."/>
            <person name="Ma W."/>
            <person name="Gonzalez L.M."/>
            <person name="Sanchez S."/>
            <person name="Estrada K."/>
            <person name="Sanchez-Flores A."/>
            <person name="Montero E."/>
            <person name="Harb O.S."/>
            <person name="Le Roch K.G."/>
            <person name="Mamoun C.B."/>
        </authorList>
    </citation>
    <scope>NUCLEOTIDE SEQUENCE</scope>
    <source>
        <strain evidence="1">WA1</strain>
    </source>
</reference>
<accession>A0AAD9UNL4</accession>
<proteinExistence type="predicted"/>
<dbReference type="AlphaFoldDB" id="A0AAD9UNL4"/>
<protein>
    <submittedName>
        <fullName evidence="1">Uncharacterized protein</fullName>
    </submittedName>
</protein>
<dbReference type="Proteomes" id="UP001214638">
    <property type="component" value="Unassembled WGS sequence"/>
</dbReference>
<dbReference type="EMBL" id="JALLKP010000003">
    <property type="protein sequence ID" value="KAK2196029.1"/>
    <property type="molecule type" value="Genomic_DNA"/>
</dbReference>
<dbReference type="GeneID" id="94336924"/>
<comment type="caution">
    <text evidence="1">The sequence shown here is derived from an EMBL/GenBank/DDBJ whole genome shotgun (WGS) entry which is preliminary data.</text>
</comment>
<dbReference type="RefSeq" id="XP_067802871.1">
    <property type="nucleotide sequence ID" value="XM_067947649.1"/>
</dbReference>
<dbReference type="KEGG" id="bdw:94336924"/>
<gene>
    <name evidence="1" type="ORF">BdWA1_002627</name>
</gene>
<organism evidence="1 2">
    <name type="scientific">Babesia duncani</name>
    <dbReference type="NCBI Taxonomy" id="323732"/>
    <lineage>
        <taxon>Eukaryota</taxon>
        <taxon>Sar</taxon>
        <taxon>Alveolata</taxon>
        <taxon>Apicomplexa</taxon>
        <taxon>Aconoidasida</taxon>
        <taxon>Piroplasmida</taxon>
        <taxon>Babesiidae</taxon>
        <taxon>Babesia</taxon>
    </lineage>
</organism>
<name>A0AAD9UNL4_9APIC</name>
<evidence type="ECO:0000313" key="2">
    <source>
        <dbReference type="Proteomes" id="UP001214638"/>
    </source>
</evidence>
<evidence type="ECO:0000313" key="1">
    <source>
        <dbReference type="EMBL" id="KAK2196029.1"/>
    </source>
</evidence>
<keyword evidence="2" id="KW-1185">Reference proteome</keyword>
<sequence length="166" mass="19532">METDYFKTHRNSIPGFGGYKPDEPWKRAIARNAGFYEYPKLAQESDNSMFGEGSTDRFAALLKAENPRSSCTPILVEEHKCLHMNDYCKDPERAASKCVKWYQEWMQCKWDEERLKFGYNYLEDLPIANTNNIMGRPSYMKANLRRLKLSYLDFTICIFYSSLLFL</sequence>